<dbReference type="InterPro" id="IPR046450">
    <property type="entry name" value="PA_dom_sf"/>
</dbReference>
<keyword evidence="3" id="KW-1185">Reference proteome</keyword>
<dbReference type="EnsemblMetazoa" id="ISCW022415-RA">
    <property type="protein sequence ID" value="ISCW022415-PA"/>
    <property type="gene ID" value="ISCW022415"/>
</dbReference>
<dbReference type="EC" id="3.4.17.21" evidence="1"/>
<dbReference type="PANTHER" id="PTHR10404">
    <property type="entry name" value="N-ACETYLATED-ALPHA-LINKED ACIDIC DIPEPTIDASE"/>
    <property type="match status" value="1"/>
</dbReference>
<dbReference type="PANTHER" id="PTHR10404:SF46">
    <property type="entry name" value="VACUOLAR PROTEIN SORTING-ASSOCIATED PROTEIN 70"/>
    <property type="match status" value="1"/>
</dbReference>
<reference evidence="1 3" key="1">
    <citation type="submission" date="2008-03" db="EMBL/GenBank/DDBJ databases">
        <title>Annotation of Ixodes scapularis.</title>
        <authorList>
            <consortium name="Ixodes scapularis Genome Project Consortium"/>
            <person name="Caler E."/>
            <person name="Hannick L.I."/>
            <person name="Bidwell S."/>
            <person name="Joardar V."/>
            <person name="Thiagarajan M."/>
            <person name="Amedeo P."/>
            <person name="Galinsky K.J."/>
            <person name="Schobel S."/>
            <person name="Inman J."/>
            <person name="Hostetler J."/>
            <person name="Miller J."/>
            <person name="Hammond M."/>
            <person name="Megy K."/>
            <person name="Lawson D."/>
            <person name="Kodira C."/>
            <person name="Sutton G."/>
            <person name="Meyer J."/>
            <person name="Hill C.A."/>
            <person name="Birren B."/>
            <person name="Nene V."/>
            <person name="Collins F."/>
            <person name="Alarcon-Chaidez F."/>
            <person name="Wikel S."/>
            <person name="Strausberg R."/>
        </authorList>
    </citation>
    <scope>NUCLEOTIDE SEQUENCE [LARGE SCALE GENOMIC DNA]</scope>
    <source>
        <strain evidence="3">Wikel</strain>
        <strain evidence="1">Wikel colony</strain>
    </source>
</reference>
<dbReference type="PaxDb" id="6945-B7QCN6"/>
<dbReference type="HOGENOM" id="CLU_2433156_0_0_1"/>
<feature type="non-terminal residue" evidence="1">
    <location>
        <position position="1"/>
    </location>
</feature>
<dbReference type="FunFam" id="3.50.30.30:FF:000079">
    <property type="entry name" value="Glutamate carboxypeptidase, putative"/>
    <property type="match status" value="1"/>
</dbReference>
<name>B7QCN6_IXOSC</name>
<protein>
    <submittedName>
        <fullName evidence="1 2">Glutamate carboxypeptidase, putative</fullName>
        <ecNumber evidence="1">3.4.17.21</ecNumber>
    </submittedName>
</protein>
<organism>
    <name type="scientific">Ixodes scapularis</name>
    <name type="common">Black-legged tick</name>
    <name type="synonym">Deer tick</name>
    <dbReference type="NCBI Taxonomy" id="6945"/>
    <lineage>
        <taxon>Eukaryota</taxon>
        <taxon>Metazoa</taxon>
        <taxon>Ecdysozoa</taxon>
        <taxon>Arthropoda</taxon>
        <taxon>Chelicerata</taxon>
        <taxon>Arachnida</taxon>
        <taxon>Acari</taxon>
        <taxon>Parasitiformes</taxon>
        <taxon>Ixodida</taxon>
        <taxon>Ixodoidea</taxon>
        <taxon>Ixodidae</taxon>
        <taxon>Ixodinae</taxon>
        <taxon>Ixodes</taxon>
    </lineage>
</organism>
<accession>B7QCN6</accession>
<reference evidence="2" key="2">
    <citation type="submission" date="2020-05" db="UniProtKB">
        <authorList>
            <consortium name="EnsemblMetazoa"/>
        </authorList>
    </citation>
    <scope>IDENTIFICATION</scope>
    <source>
        <strain evidence="2">wikel</strain>
    </source>
</reference>
<sequence length="91" mass="10050">VRLTDDHGAVLLEAKMTEDQIPGIDTNIGPAYLAFSARGTVEGELIFVNYGTYEDFDKLEEEGISVAGFICLARIGMVSRGDKVRKTLFFF</sequence>
<evidence type="ECO:0000313" key="2">
    <source>
        <dbReference type="EnsemblMetazoa" id="ISCW022415-PA"/>
    </source>
</evidence>
<dbReference type="VEuPathDB" id="VectorBase:ISCI022415"/>
<keyword evidence="1" id="KW-0121">Carboxypeptidase</keyword>
<dbReference type="STRING" id="6945.B7QCN6"/>
<evidence type="ECO:0000313" key="3">
    <source>
        <dbReference type="Proteomes" id="UP000001555"/>
    </source>
</evidence>
<keyword evidence="1" id="KW-0645">Protease</keyword>
<dbReference type="Gene3D" id="3.50.30.30">
    <property type="match status" value="1"/>
</dbReference>
<keyword evidence="1" id="KW-0378">Hydrolase</keyword>
<proteinExistence type="predicted"/>
<dbReference type="EMBL" id="DS908885">
    <property type="protein sequence ID" value="EEC16608.1"/>
    <property type="molecule type" value="Genomic_DNA"/>
</dbReference>
<dbReference type="EMBL" id="ABJB010748338">
    <property type="status" value="NOT_ANNOTATED_CDS"/>
    <property type="molecule type" value="Genomic_DNA"/>
</dbReference>
<dbReference type="GO" id="GO:0004181">
    <property type="term" value="F:metallocarboxypeptidase activity"/>
    <property type="evidence" value="ECO:0007669"/>
    <property type="project" value="UniProtKB-EC"/>
</dbReference>
<dbReference type="VEuPathDB" id="VectorBase:ISCW022415"/>
<dbReference type="Proteomes" id="UP000001555">
    <property type="component" value="Unassembled WGS sequence"/>
</dbReference>
<evidence type="ECO:0000313" key="1">
    <source>
        <dbReference type="EMBL" id="EEC16608.1"/>
    </source>
</evidence>
<dbReference type="AlphaFoldDB" id="B7QCN6"/>
<dbReference type="SUPFAM" id="SSF52025">
    <property type="entry name" value="PA domain"/>
    <property type="match status" value="1"/>
</dbReference>
<dbReference type="InterPro" id="IPR039373">
    <property type="entry name" value="Peptidase_M28B"/>
</dbReference>
<gene>
    <name evidence="1" type="ORF">IscW_ISCW022415</name>
</gene>